<evidence type="ECO:0000313" key="1">
    <source>
        <dbReference type="EMBL" id="SDZ24472.1"/>
    </source>
</evidence>
<protein>
    <recommendedName>
        <fullName evidence="3">Aminoglycoside phosphotransferase domain-containing protein</fullName>
    </recommendedName>
</protein>
<evidence type="ECO:0000313" key="2">
    <source>
        <dbReference type="Proteomes" id="UP000199663"/>
    </source>
</evidence>
<dbReference type="InterPro" id="IPR011009">
    <property type="entry name" value="Kinase-like_dom_sf"/>
</dbReference>
<dbReference type="PANTHER" id="PTHR43883:SF1">
    <property type="entry name" value="GLUCONOKINASE"/>
    <property type="match status" value="1"/>
</dbReference>
<accession>A0A1H3RF58</accession>
<comment type="caution">
    <text evidence="1">The sequence shown here is derived from an EMBL/GenBank/DDBJ whole genome shotgun (WGS) entry which is preliminary data.</text>
</comment>
<dbReference type="PANTHER" id="PTHR43883">
    <property type="entry name" value="SLR0207 PROTEIN"/>
    <property type="match status" value="1"/>
</dbReference>
<gene>
    <name evidence="1" type="ORF">SAMN05444412_10890</name>
</gene>
<dbReference type="InterPro" id="IPR052732">
    <property type="entry name" value="Cell-binding_unc_protein"/>
</dbReference>
<dbReference type="Proteomes" id="UP000199663">
    <property type="component" value="Unassembled WGS sequence"/>
</dbReference>
<dbReference type="SUPFAM" id="SSF56112">
    <property type="entry name" value="Protein kinase-like (PK-like)"/>
    <property type="match status" value="1"/>
</dbReference>
<sequence length="335" mass="38840">MDQEEVRELMAKGFFMDKPINGTLEETNISWVILSATHAFKIKKPLKLSFLDYSTLALRRKYCEKEVELNRRFSPIYLNAFPIRRNGDQWEIGGFAGEVIDYAVVMKRLVSGKRMDILLSKNKVTEDEISILAGQLGLFHHASVKVKRPFELGSAQGVFNDLMSIQAIATKELDGKYQEWIPELVAWSDAFLTKNEARFRQRIEKGYMRDVHGDLHSGNIFLYKKPILFDCIEFSDEYRQIDILYEIAFLYMDLEFFGKPELAKKLLRVYNAVFPCFPEALDKEIFNYFKCLRANVRAKVHLLNAQSASHTKSKSLHLLKGKGYLELAMKYKDSM</sequence>
<dbReference type="RefSeq" id="WP_019598198.1">
    <property type="nucleotide sequence ID" value="NZ_FNQC01000008.1"/>
</dbReference>
<organism evidence="1 2">
    <name type="scientific">Rhodonellum ikkaensis</name>
    <dbReference type="NCBI Taxonomy" id="336829"/>
    <lineage>
        <taxon>Bacteria</taxon>
        <taxon>Pseudomonadati</taxon>
        <taxon>Bacteroidota</taxon>
        <taxon>Cytophagia</taxon>
        <taxon>Cytophagales</taxon>
        <taxon>Cytophagaceae</taxon>
        <taxon>Rhodonellum</taxon>
    </lineage>
</organism>
<dbReference type="EMBL" id="FNQC01000008">
    <property type="protein sequence ID" value="SDZ24472.1"/>
    <property type="molecule type" value="Genomic_DNA"/>
</dbReference>
<proteinExistence type="predicted"/>
<keyword evidence="2" id="KW-1185">Reference proteome</keyword>
<name>A0A1H3RF58_9BACT</name>
<evidence type="ECO:0008006" key="3">
    <source>
        <dbReference type="Google" id="ProtNLM"/>
    </source>
</evidence>
<reference evidence="1 2" key="1">
    <citation type="submission" date="2016-10" db="EMBL/GenBank/DDBJ databases">
        <authorList>
            <person name="Varghese N."/>
            <person name="Submissions S."/>
        </authorList>
    </citation>
    <scope>NUCLEOTIDE SEQUENCE [LARGE SCALE GENOMIC DNA]</scope>
    <source>
        <strain evidence="1 2">DSM 17997</strain>
    </source>
</reference>